<evidence type="ECO:0008006" key="3">
    <source>
        <dbReference type="Google" id="ProtNLM"/>
    </source>
</evidence>
<dbReference type="InterPro" id="IPR007709">
    <property type="entry name" value="N-FG_amidohydro"/>
</dbReference>
<name>A0A250WPU7_9CHLO</name>
<evidence type="ECO:0000313" key="1">
    <source>
        <dbReference type="EMBL" id="GAX72867.1"/>
    </source>
</evidence>
<protein>
    <recommendedName>
        <fullName evidence="3">N-formylglutamate amidohydrolase</fullName>
    </recommendedName>
</protein>
<gene>
    <name evidence="1" type="ORF">CEUSTIGMA_g322.t1</name>
</gene>
<dbReference type="AlphaFoldDB" id="A0A250WPU7"/>
<accession>A0A250WPU7</accession>
<comment type="caution">
    <text evidence="1">The sequence shown here is derived from an EMBL/GenBank/DDBJ whole genome shotgun (WGS) entry which is preliminary data.</text>
</comment>
<dbReference type="SUPFAM" id="SSF53187">
    <property type="entry name" value="Zn-dependent exopeptidases"/>
    <property type="match status" value="1"/>
</dbReference>
<dbReference type="Proteomes" id="UP000232323">
    <property type="component" value="Unassembled WGS sequence"/>
</dbReference>
<dbReference type="Pfam" id="PF05013">
    <property type="entry name" value="FGase"/>
    <property type="match status" value="1"/>
</dbReference>
<dbReference type="OrthoDB" id="10266494at2759"/>
<proteinExistence type="predicted"/>
<keyword evidence="2" id="KW-1185">Reference proteome</keyword>
<evidence type="ECO:0000313" key="2">
    <source>
        <dbReference type="Proteomes" id="UP000232323"/>
    </source>
</evidence>
<dbReference type="EMBL" id="BEGY01000001">
    <property type="protein sequence ID" value="GAX72867.1"/>
    <property type="molecule type" value="Genomic_DNA"/>
</dbReference>
<dbReference type="Gene3D" id="3.40.630.40">
    <property type="entry name" value="Zn-dependent exopeptidases"/>
    <property type="match status" value="1"/>
</dbReference>
<reference evidence="1 2" key="1">
    <citation type="submission" date="2017-08" db="EMBL/GenBank/DDBJ databases">
        <title>Acidophilic green algal genome provides insights into adaptation to an acidic environment.</title>
        <authorList>
            <person name="Hirooka S."/>
            <person name="Hirose Y."/>
            <person name="Kanesaki Y."/>
            <person name="Higuchi S."/>
            <person name="Fujiwara T."/>
            <person name="Onuma R."/>
            <person name="Era A."/>
            <person name="Ohbayashi R."/>
            <person name="Uzuka A."/>
            <person name="Nozaki H."/>
            <person name="Yoshikawa H."/>
            <person name="Miyagishima S.Y."/>
        </authorList>
    </citation>
    <scope>NUCLEOTIDE SEQUENCE [LARGE SCALE GENOMIC DNA]</scope>
    <source>
        <strain evidence="1 2">NIES-2499</strain>
    </source>
</reference>
<organism evidence="1 2">
    <name type="scientific">Chlamydomonas eustigma</name>
    <dbReference type="NCBI Taxonomy" id="1157962"/>
    <lineage>
        <taxon>Eukaryota</taxon>
        <taxon>Viridiplantae</taxon>
        <taxon>Chlorophyta</taxon>
        <taxon>core chlorophytes</taxon>
        <taxon>Chlorophyceae</taxon>
        <taxon>CS clade</taxon>
        <taxon>Chlamydomonadales</taxon>
        <taxon>Chlamydomonadaceae</taxon>
        <taxon>Chlamydomonas</taxon>
    </lineage>
</organism>
<sequence>MRAMTGVLEGQGLSFRAFPCAQSSYCTDSVYKLLRPTCNDEAMSRGCPILISSPHSGTLVPLNGMQHVDVSRDILTQTEDSYVDELWHGAASTSGVTMLSALFPRWYIDPNRAEDDLDPDLIDVSAGLPPGMSFAPSTKSQMGVGLIRRLAAPKTLIYKQLLLGEEVLHRIETFHRPYHNVLRSEMLRLHQKHGQVLLLDVHSMKSVGNETTPDGPGTVRPDVVLGDLDGVSCAPQYEQCLKSAFLDIGYSVKINNPYKGAHIMKLYGKPKQGWHALQVELNRGLYRVEKTREKIPDKISTVKSDLSTVIQALLTNMKAL</sequence>